<dbReference type="Proteomes" id="UP000435112">
    <property type="component" value="Unassembled WGS sequence"/>
</dbReference>
<sequence length="100" mass="10261">MAPDLQVTSLKLSLFVGTAALVSPTSHAGTSWAATALISFADPFLLEMTTIGAGTSSEVTESAFSSKLVDNGPANSSSNVSKNLDRLSSSVWQYCTAGST</sequence>
<evidence type="ECO:0000313" key="4">
    <source>
        <dbReference type="EMBL" id="KAE9350832.1"/>
    </source>
</evidence>
<organism evidence="2 7">
    <name type="scientific">Phytophthora rubi</name>
    <dbReference type="NCBI Taxonomy" id="129364"/>
    <lineage>
        <taxon>Eukaryota</taxon>
        <taxon>Sar</taxon>
        <taxon>Stramenopiles</taxon>
        <taxon>Oomycota</taxon>
        <taxon>Peronosporomycetes</taxon>
        <taxon>Peronosporales</taxon>
        <taxon>Peronosporaceae</taxon>
        <taxon>Phytophthora</taxon>
    </lineage>
</organism>
<proteinExistence type="predicted"/>
<feature type="chain" id="PRO_5036380250" description="Secreted protein" evidence="1">
    <location>
        <begin position="21"/>
        <end position="100"/>
    </location>
</feature>
<accession>A0A6A3NHR1</accession>
<evidence type="ECO:0008006" key="8">
    <source>
        <dbReference type="Google" id="ProtNLM"/>
    </source>
</evidence>
<evidence type="ECO:0000313" key="6">
    <source>
        <dbReference type="Proteomes" id="UP000434957"/>
    </source>
</evidence>
<reference evidence="5 7" key="1">
    <citation type="submission" date="2018-09" db="EMBL/GenBank/DDBJ databases">
        <title>Genomic investigation of the strawberry pathogen Phytophthora fragariae indicates pathogenicity is determined by transcriptional variation in three key races.</title>
        <authorList>
            <person name="Adams T.M."/>
            <person name="Armitage A.D."/>
            <person name="Sobczyk M.K."/>
            <person name="Bates H.J."/>
            <person name="Dunwell J.M."/>
            <person name="Nellist C.F."/>
            <person name="Harrison R.J."/>
        </authorList>
    </citation>
    <scope>NUCLEOTIDE SEQUENCE [LARGE SCALE GENOMIC DNA]</scope>
    <source>
        <strain evidence="3 5">SCRP249</strain>
        <strain evidence="2 7">SCRP324</strain>
        <strain evidence="4 6">SCRP333</strain>
    </source>
</reference>
<dbReference type="Proteomes" id="UP000434957">
    <property type="component" value="Unassembled WGS sequence"/>
</dbReference>
<gene>
    <name evidence="3" type="ORF">PR001_g5025</name>
    <name evidence="2" type="ORF">PR002_g5232</name>
    <name evidence="4" type="ORF">PR003_g5175</name>
</gene>
<evidence type="ECO:0000313" key="3">
    <source>
        <dbReference type="EMBL" id="KAE9045306.1"/>
    </source>
</evidence>
<keyword evidence="6" id="KW-1185">Reference proteome</keyword>
<dbReference type="EMBL" id="QXFV01000217">
    <property type="protein sequence ID" value="KAE9045306.1"/>
    <property type="molecule type" value="Genomic_DNA"/>
</dbReference>
<comment type="caution">
    <text evidence="2">The sequence shown here is derived from an EMBL/GenBank/DDBJ whole genome shotgun (WGS) entry which is preliminary data.</text>
</comment>
<dbReference type="EMBL" id="QXFU01000220">
    <property type="protein sequence ID" value="KAE9039901.1"/>
    <property type="molecule type" value="Genomic_DNA"/>
</dbReference>
<protein>
    <recommendedName>
        <fullName evidence="8">Secreted protein</fullName>
    </recommendedName>
</protein>
<dbReference type="AlphaFoldDB" id="A0A6A3NHR1"/>
<evidence type="ECO:0000313" key="2">
    <source>
        <dbReference type="EMBL" id="KAE9039901.1"/>
    </source>
</evidence>
<dbReference type="Proteomes" id="UP000429607">
    <property type="component" value="Unassembled WGS sequence"/>
</dbReference>
<evidence type="ECO:0000256" key="1">
    <source>
        <dbReference type="SAM" id="SignalP"/>
    </source>
</evidence>
<dbReference type="EMBL" id="QXFT01000210">
    <property type="protein sequence ID" value="KAE9350832.1"/>
    <property type="molecule type" value="Genomic_DNA"/>
</dbReference>
<evidence type="ECO:0000313" key="5">
    <source>
        <dbReference type="Proteomes" id="UP000429607"/>
    </source>
</evidence>
<evidence type="ECO:0000313" key="7">
    <source>
        <dbReference type="Proteomes" id="UP000435112"/>
    </source>
</evidence>
<feature type="signal peptide" evidence="1">
    <location>
        <begin position="1"/>
        <end position="20"/>
    </location>
</feature>
<name>A0A6A3NHR1_9STRA</name>
<keyword evidence="1" id="KW-0732">Signal</keyword>